<dbReference type="AlphaFoldDB" id="A0A6J4NQC6"/>
<keyword evidence="1" id="KW-0812">Transmembrane</keyword>
<evidence type="ECO:0000313" key="2">
    <source>
        <dbReference type="EMBL" id="CAA9394414.1"/>
    </source>
</evidence>
<feature type="transmembrane region" description="Helical" evidence="1">
    <location>
        <begin position="140"/>
        <end position="161"/>
    </location>
</feature>
<feature type="transmembrane region" description="Helical" evidence="1">
    <location>
        <begin position="196"/>
        <end position="221"/>
    </location>
</feature>
<keyword evidence="1" id="KW-0472">Membrane</keyword>
<name>A0A6J4NQC6_9ACTN</name>
<keyword evidence="1" id="KW-1133">Transmembrane helix</keyword>
<feature type="transmembrane region" description="Helical" evidence="1">
    <location>
        <begin position="173"/>
        <end position="190"/>
    </location>
</feature>
<evidence type="ECO:0000256" key="1">
    <source>
        <dbReference type="SAM" id="Phobius"/>
    </source>
</evidence>
<protein>
    <submittedName>
        <fullName evidence="2">Uncharacterized protein</fullName>
    </submittedName>
</protein>
<organism evidence="2">
    <name type="scientific">uncultured Rubrobacteraceae bacterium</name>
    <dbReference type="NCBI Taxonomy" id="349277"/>
    <lineage>
        <taxon>Bacteria</taxon>
        <taxon>Bacillati</taxon>
        <taxon>Actinomycetota</taxon>
        <taxon>Rubrobacteria</taxon>
        <taxon>Rubrobacterales</taxon>
        <taxon>Rubrobacteraceae</taxon>
        <taxon>environmental samples</taxon>
    </lineage>
</organism>
<feature type="transmembrane region" description="Helical" evidence="1">
    <location>
        <begin position="97"/>
        <end position="120"/>
    </location>
</feature>
<feature type="transmembrane region" description="Helical" evidence="1">
    <location>
        <begin position="23"/>
        <end position="44"/>
    </location>
</feature>
<proteinExistence type="predicted"/>
<dbReference type="EMBL" id="CADCUZ010000012">
    <property type="protein sequence ID" value="CAA9394414.1"/>
    <property type="molecule type" value="Genomic_DNA"/>
</dbReference>
<accession>A0A6J4NQC6</accession>
<reference evidence="2" key="1">
    <citation type="submission" date="2020-02" db="EMBL/GenBank/DDBJ databases">
        <authorList>
            <person name="Meier V. D."/>
        </authorList>
    </citation>
    <scope>NUCLEOTIDE SEQUENCE</scope>
    <source>
        <strain evidence="2">AVDCRST_MAG55</strain>
    </source>
</reference>
<sequence length="245" mass="26102">MSSRQNGRTGEEQGGLQPRYRRAFGCVTWVYMGMLTFLAVNFLLSLPFRYVGEGEIYNYVPPRLAYLGTVLLVPGMVFAAVLGARTYRAPSRVAGRVGTGLGALIGWSGFFSLAWIAAALGFARRDQAFRTQTFADIGGLAFYLFPPLTVAAMVLLVLALYSKGADMAWRRRLGLIGAGLAGLAGLGLLFSDFDLVGLAGVLISTVSAAVAGWVGGVGGYARAGGDDMIPPGATIRRREPRLKPR</sequence>
<gene>
    <name evidence="2" type="ORF">AVDCRST_MAG55-282</name>
</gene>
<feature type="transmembrane region" description="Helical" evidence="1">
    <location>
        <begin position="64"/>
        <end position="85"/>
    </location>
</feature>